<dbReference type="SUPFAM" id="SSF46785">
    <property type="entry name" value="Winged helix' DNA-binding domain"/>
    <property type="match status" value="1"/>
</dbReference>
<dbReference type="InterPro" id="IPR013196">
    <property type="entry name" value="HTH_11"/>
</dbReference>
<comment type="caution">
    <text evidence="2">The sequence shown here is derived from an EMBL/GenBank/DDBJ whole genome shotgun (WGS) entry which is preliminary data.</text>
</comment>
<evidence type="ECO:0000313" key="2">
    <source>
        <dbReference type="EMBL" id="NGG26834.1"/>
    </source>
</evidence>
<dbReference type="Pfam" id="PF08279">
    <property type="entry name" value="HTH_11"/>
    <property type="match status" value="1"/>
</dbReference>
<accession>A0A6G4N855</accession>
<name>A0A6G4N855_STAAU</name>
<dbReference type="EMBL" id="JAAJBW010000597">
    <property type="protein sequence ID" value="NGG26834.1"/>
    <property type="molecule type" value="Genomic_DNA"/>
</dbReference>
<dbReference type="AlphaFoldDB" id="A0A6G4N855"/>
<evidence type="ECO:0000259" key="1">
    <source>
        <dbReference type="Pfam" id="PF08279"/>
    </source>
</evidence>
<proteinExistence type="predicted"/>
<gene>
    <name evidence="2" type="ORF">G0Y31_12765</name>
</gene>
<dbReference type="InterPro" id="IPR036388">
    <property type="entry name" value="WH-like_DNA-bd_sf"/>
</dbReference>
<organism evidence="2">
    <name type="scientific">Staphylococcus aureus</name>
    <dbReference type="NCBI Taxonomy" id="1280"/>
    <lineage>
        <taxon>Bacteria</taxon>
        <taxon>Bacillati</taxon>
        <taxon>Bacillota</taxon>
        <taxon>Bacilli</taxon>
        <taxon>Bacillales</taxon>
        <taxon>Staphylococcaceae</taxon>
        <taxon>Staphylococcus</taxon>
    </lineage>
</organism>
<dbReference type="InterPro" id="IPR036390">
    <property type="entry name" value="WH_DNA-bd_sf"/>
</dbReference>
<sequence>MLDRHLKLLQFFIKNPSKHISSNEIAEHVNVSNRTVRNDI</sequence>
<reference evidence="2" key="1">
    <citation type="submission" date="2020-02" db="EMBL/GenBank/DDBJ databases">
        <title>Novel Insights Into The Classification of Staphylococcal Beta-Lactamases In Relation To The Cefazolin Inoculum Effect.</title>
        <authorList>
            <person name="Carvajal L.P."/>
            <person name="Rincon S."/>
            <person name="Echeverri A."/>
            <person name="Porras J."/>
            <person name="Rios R."/>
            <person name="Ordonez K."/>
            <person name="Seas C."/>
            <person name="Gomez-Villegas S."/>
            <person name="Diaz L."/>
            <person name="Arias C.A."/>
            <person name="Reyes J."/>
        </authorList>
    </citation>
    <scope>NUCLEOTIDE SEQUENCE</scope>
    <source>
        <strain evidence="2">UG241</strain>
    </source>
</reference>
<protein>
    <submittedName>
        <fullName evidence="2">Helix-turn-helix domain-containing protein</fullName>
    </submittedName>
</protein>
<feature type="non-terminal residue" evidence="2">
    <location>
        <position position="40"/>
    </location>
</feature>
<dbReference type="Gene3D" id="1.10.10.10">
    <property type="entry name" value="Winged helix-like DNA-binding domain superfamily/Winged helix DNA-binding domain"/>
    <property type="match status" value="1"/>
</dbReference>
<feature type="domain" description="Helix-turn-helix type 11" evidence="1">
    <location>
        <begin position="4"/>
        <end position="40"/>
    </location>
</feature>